<reference evidence="2" key="1">
    <citation type="journal article" date="2022" name="G3 (Bethesda)">
        <title>Unveiling the complete genome sequence of Alicyclobacillus acidoterrestris DSM 3922T, a taint-producing strain.</title>
        <authorList>
            <person name="Leonardo I.C."/>
            <person name="Barreto Crespo M.T."/>
            <person name="Gaspar F.B."/>
        </authorList>
    </citation>
    <scope>NUCLEOTIDE SEQUENCE [LARGE SCALE GENOMIC DNA]</scope>
    <source>
        <strain evidence="2">DSM 3922</strain>
    </source>
</reference>
<dbReference type="Proteomes" id="UP000829401">
    <property type="component" value="Chromosome"/>
</dbReference>
<dbReference type="OrthoDB" id="350535at2"/>
<sequence length="127" mass="14536">MRIFYDSRTGNVRRFLKDCGLDAAPITEEMTVDEPFVLVTYTTGRGQVPRKTQAFLEKNHRYLHGVAASGERNWGRENFAKCADAVCAMYPQAELLLKFEKRGTEKDRERFLERVAALDEGISQVQC</sequence>
<dbReference type="NCBIfam" id="TIGR00333">
    <property type="entry name" value="nrdI"/>
    <property type="match status" value="1"/>
</dbReference>
<dbReference type="Pfam" id="PF07972">
    <property type="entry name" value="Flavodoxin_NdrI"/>
    <property type="match status" value="1"/>
</dbReference>
<evidence type="ECO:0000313" key="2">
    <source>
        <dbReference type="Proteomes" id="UP000829401"/>
    </source>
</evidence>
<proteinExistence type="predicted"/>
<accession>T0BRB8</accession>
<accession>A0A9E6ZF31</accession>
<dbReference type="InterPro" id="IPR004465">
    <property type="entry name" value="RNR_NrdI"/>
</dbReference>
<dbReference type="EMBL" id="CP080467">
    <property type="protein sequence ID" value="UNO48777.1"/>
    <property type="molecule type" value="Genomic_DNA"/>
</dbReference>
<gene>
    <name evidence="1" type="primary">nrdI</name>
    <name evidence="1" type="ORF">K1I37_19390</name>
</gene>
<name>T0BRB8_ALIAG</name>
<keyword evidence="2" id="KW-1185">Reference proteome</keyword>
<dbReference type="KEGG" id="aaco:K1I37_19390"/>
<dbReference type="STRING" id="1356854.N007_13010"/>
<dbReference type="SUPFAM" id="SSF52218">
    <property type="entry name" value="Flavoproteins"/>
    <property type="match status" value="1"/>
</dbReference>
<dbReference type="PANTHER" id="PTHR37297">
    <property type="entry name" value="PROTEIN NRDI"/>
    <property type="match status" value="1"/>
</dbReference>
<dbReference type="RefSeq" id="WP_021297658.1">
    <property type="nucleotide sequence ID" value="NZ_AURB01000158.1"/>
</dbReference>
<dbReference type="PANTHER" id="PTHR37297:SF1">
    <property type="entry name" value="PROTEIN NRDI"/>
    <property type="match status" value="1"/>
</dbReference>
<organism evidence="1 2">
    <name type="scientific">Alicyclobacillus acidoterrestris (strain ATCC 49025 / DSM 3922 / CIP 106132 / NCIMB 13137 / GD3B)</name>
    <dbReference type="NCBI Taxonomy" id="1356854"/>
    <lineage>
        <taxon>Bacteria</taxon>
        <taxon>Bacillati</taxon>
        <taxon>Bacillota</taxon>
        <taxon>Bacilli</taxon>
        <taxon>Bacillales</taxon>
        <taxon>Alicyclobacillaceae</taxon>
        <taxon>Alicyclobacillus</taxon>
    </lineage>
</organism>
<dbReference type="AlphaFoldDB" id="T0BRB8"/>
<dbReference type="eggNOG" id="COG1780">
    <property type="taxonomic scope" value="Bacteria"/>
</dbReference>
<dbReference type="Gene3D" id="3.40.50.360">
    <property type="match status" value="1"/>
</dbReference>
<dbReference type="InterPro" id="IPR029039">
    <property type="entry name" value="Flavoprotein-like_sf"/>
</dbReference>
<evidence type="ECO:0000313" key="1">
    <source>
        <dbReference type="EMBL" id="UNO48777.1"/>
    </source>
</evidence>
<protein>
    <submittedName>
        <fullName evidence="1">Class Ib ribonucleoside-diphosphate reductase assembly flavoprotein NrdI</fullName>
    </submittedName>
</protein>
<dbReference type="GO" id="GO:0010181">
    <property type="term" value="F:FMN binding"/>
    <property type="evidence" value="ECO:0007669"/>
    <property type="project" value="InterPro"/>
</dbReference>